<feature type="domain" description="ABC transmembrane type-2" evidence="9">
    <location>
        <begin position="137"/>
        <end position="378"/>
    </location>
</feature>
<feature type="transmembrane region" description="Helical" evidence="8">
    <location>
        <begin position="185"/>
        <end position="208"/>
    </location>
</feature>
<dbReference type="eggNOG" id="COG0842">
    <property type="taxonomic scope" value="Bacteria"/>
</dbReference>
<evidence type="ECO:0000256" key="3">
    <source>
        <dbReference type="ARBA" id="ARBA00022448"/>
    </source>
</evidence>
<keyword evidence="7 8" id="KW-0472">Membrane</keyword>
<dbReference type="PANTHER" id="PTHR30294">
    <property type="entry name" value="MEMBRANE COMPONENT OF ABC TRANSPORTER YHHJ-RELATED"/>
    <property type="match status" value="1"/>
</dbReference>
<keyword evidence="4 8" id="KW-1003">Cell membrane</keyword>
<evidence type="ECO:0000313" key="11">
    <source>
        <dbReference type="Proteomes" id="UP000009011"/>
    </source>
</evidence>
<evidence type="ECO:0000256" key="5">
    <source>
        <dbReference type="ARBA" id="ARBA00022692"/>
    </source>
</evidence>
<dbReference type="InterPro" id="IPR051449">
    <property type="entry name" value="ABC-2_transporter_component"/>
</dbReference>
<organism evidence="10 11">
    <name type="scientific">Melioribacter roseus (strain DSM 23840 / JCM 17771 / VKM B-2668 / P3M-2)</name>
    <dbReference type="NCBI Taxonomy" id="1191523"/>
    <lineage>
        <taxon>Bacteria</taxon>
        <taxon>Pseudomonadati</taxon>
        <taxon>Ignavibacteriota</taxon>
        <taxon>Ignavibacteria</taxon>
        <taxon>Ignavibacteriales</taxon>
        <taxon>Melioribacteraceae</taxon>
        <taxon>Melioribacter</taxon>
    </lineage>
</organism>
<evidence type="ECO:0000313" key="10">
    <source>
        <dbReference type="EMBL" id="AFN74179.1"/>
    </source>
</evidence>
<dbReference type="InterPro" id="IPR013525">
    <property type="entry name" value="ABC2_TM"/>
</dbReference>
<feature type="transmembrane region" description="Helical" evidence="8">
    <location>
        <begin position="323"/>
        <end position="345"/>
    </location>
</feature>
<dbReference type="HOGENOM" id="CLU_039483_8_3_10"/>
<sequence length="380" mass="42692">MNGKGFATVIHFIKKEFQQLKRDPKMFAIVLAAPVLQTIILGYAATFDVNNVDFYLLDRDRSSSSRKYVEKIVNSGYFTMKGAGENYDEVENAIMNGNAAMGLIIPRDFEKDIENNTGAKVQVLLDGSDGNKGSIAFGYVQAITADYAKNILLGKIERNGIRSPLKSVNAETRIWYNPELKTRVFMVPGITALLLMIITTLLTSLAIVKEKEFGTLEQLIVTPIKPWQMILGKILPFTILGFIMILLVNSVMVFWFGIPIRGRALFFLFASLLFILSTLGIGLFISTISKTQQQAMMVTVFGVMMPMIYLSGFVFPIENMPKIIQYITYIIPLKYFITIIRGVILKGIGITELWRETLILASMGISILFLASKRFNKRLE</sequence>
<dbReference type="PANTHER" id="PTHR30294:SF29">
    <property type="entry name" value="MULTIDRUG ABC TRANSPORTER PERMEASE YBHS-RELATED"/>
    <property type="match status" value="1"/>
</dbReference>
<gene>
    <name evidence="10" type="ordered locus">MROS_0938</name>
</gene>
<evidence type="ECO:0000256" key="6">
    <source>
        <dbReference type="ARBA" id="ARBA00022989"/>
    </source>
</evidence>
<comment type="similarity">
    <text evidence="2 8">Belongs to the ABC-2 integral membrane protein family.</text>
</comment>
<evidence type="ECO:0000259" key="9">
    <source>
        <dbReference type="PROSITE" id="PS51012"/>
    </source>
</evidence>
<dbReference type="KEGG" id="mro:MROS_0938"/>
<evidence type="ECO:0000256" key="7">
    <source>
        <dbReference type="ARBA" id="ARBA00023136"/>
    </source>
</evidence>
<dbReference type="EMBL" id="CP003557">
    <property type="protein sequence ID" value="AFN74179.1"/>
    <property type="molecule type" value="Genomic_DNA"/>
</dbReference>
<dbReference type="PRINTS" id="PR00164">
    <property type="entry name" value="ABC2TRNSPORT"/>
</dbReference>
<evidence type="ECO:0000256" key="4">
    <source>
        <dbReference type="ARBA" id="ARBA00022475"/>
    </source>
</evidence>
<evidence type="ECO:0000256" key="1">
    <source>
        <dbReference type="ARBA" id="ARBA00004651"/>
    </source>
</evidence>
<dbReference type="InterPro" id="IPR047817">
    <property type="entry name" value="ABC2_TM_bact-type"/>
</dbReference>
<reference evidence="10 11" key="1">
    <citation type="journal article" date="2013" name="PLoS ONE">
        <title>Genomic analysis of Melioribacter roseus, facultatively anaerobic organotrophic bacterium representing a novel deep lineage within Bacteriodetes/Chlorobi group.</title>
        <authorList>
            <person name="Kadnikov V.V."/>
            <person name="Mardanov A.V."/>
            <person name="Podosokorskaya O.A."/>
            <person name="Gavrilov S.N."/>
            <person name="Kublanov I.V."/>
            <person name="Beletsky A.V."/>
            <person name="Bonch-Osmolovskaya E.A."/>
            <person name="Ravin N.V."/>
        </authorList>
    </citation>
    <scope>NUCLEOTIDE SEQUENCE [LARGE SCALE GENOMIC DNA]</scope>
    <source>
        <strain evidence="11">JCM 17771 / P3M-2</strain>
    </source>
</reference>
<dbReference type="Gene3D" id="3.40.1710.10">
    <property type="entry name" value="abc type-2 transporter like domain"/>
    <property type="match status" value="1"/>
</dbReference>
<dbReference type="GO" id="GO:0043190">
    <property type="term" value="C:ATP-binding cassette (ABC) transporter complex"/>
    <property type="evidence" value="ECO:0007669"/>
    <property type="project" value="InterPro"/>
</dbReference>
<dbReference type="AlphaFoldDB" id="I6ZQ33"/>
<feature type="transmembrane region" description="Helical" evidence="8">
    <location>
        <begin position="234"/>
        <end position="258"/>
    </location>
</feature>
<keyword evidence="5 8" id="KW-0812">Transmembrane</keyword>
<proteinExistence type="inferred from homology"/>
<dbReference type="Proteomes" id="UP000009011">
    <property type="component" value="Chromosome"/>
</dbReference>
<dbReference type="PROSITE" id="PS51012">
    <property type="entry name" value="ABC_TM2"/>
    <property type="match status" value="1"/>
</dbReference>
<dbReference type="InterPro" id="IPR000412">
    <property type="entry name" value="ABC_2_transport"/>
</dbReference>
<accession>I6ZQ33</accession>
<dbReference type="GO" id="GO:0140359">
    <property type="term" value="F:ABC-type transporter activity"/>
    <property type="evidence" value="ECO:0007669"/>
    <property type="project" value="InterPro"/>
</dbReference>
<evidence type="ECO:0000256" key="2">
    <source>
        <dbReference type="ARBA" id="ARBA00007783"/>
    </source>
</evidence>
<feature type="transmembrane region" description="Helical" evidence="8">
    <location>
        <begin position="297"/>
        <end position="317"/>
    </location>
</feature>
<keyword evidence="11" id="KW-1185">Reference proteome</keyword>
<evidence type="ECO:0000256" key="8">
    <source>
        <dbReference type="RuleBase" id="RU361157"/>
    </source>
</evidence>
<dbReference type="RefSeq" id="WP_014855615.1">
    <property type="nucleotide sequence ID" value="NC_018178.1"/>
</dbReference>
<feature type="transmembrane region" description="Helical" evidence="8">
    <location>
        <begin position="264"/>
        <end position="285"/>
    </location>
</feature>
<feature type="transmembrane region" description="Helical" evidence="8">
    <location>
        <begin position="26"/>
        <end position="45"/>
    </location>
</feature>
<comment type="subcellular location">
    <subcellularLocation>
        <location evidence="1 8">Cell membrane</location>
        <topology evidence="1 8">Multi-pass membrane protein</topology>
    </subcellularLocation>
</comment>
<dbReference type="Pfam" id="PF12698">
    <property type="entry name" value="ABC2_membrane_3"/>
    <property type="match status" value="1"/>
</dbReference>
<protein>
    <recommendedName>
        <fullName evidence="8">Transport permease protein</fullName>
    </recommendedName>
</protein>
<name>I6ZQ33_MELRP</name>
<keyword evidence="6 8" id="KW-1133">Transmembrane helix</keyword>
<keyword evidence="3 8" id="KW-0813">Transport</keyword>
<dbReference type="STRING" id="1191523.MROS_0938"/>